<feature type="domain" description="K-box" evidence="2">
    <location>
        <begin position="7"/>
        <end position="105"/>
    </location>
</feature>
<comment type="caution">
    <text evidence="3">The sequence shown here is derived from an EMBL/GenBank/DDBJ whole genome shotgun (WGS) entry which is preliminary data.</text>
</comment>
<proteinExistence type="predicted"/>
<reference evidence="3" key="1">
    <citation type="journal article" date="2018" name="Nat. Genet.">
        <title>Extensive intraspecific gene order and gene structural variations between Mo17 and other maize genomes.</title>
        <authorList>
            <person name="Sun S."/>
            <person name="Zhou Y."/>
            <person name="Chen J."/>
            <person name="Shi J."/>
            <person name="Zhao H."/>
            <person name="Zhao H."/>
            <person name="Song W."/>
            <person name="Zhang M."/>
            <person name="Cui Y."/>
            <person name="Dong X."/>
            <person name="Liu H."/>
            <person name="Ma X."/>
            <person name="Jiao Y."/>
            <person name="Wang B."/>
            <person name="Wei X."/>
            <person name="Stein J.C."/>
            <person name="Glaubitz J.C."/>
            <person name="Lu F."/>
            <person name="Yu G."/>
            <person name="Liang C."/>
            <person name="Fengler K."/>
            <person name="Li B."/>
            <person name="Rafalski A."/>
            <person name="Schnable P.S."/>
            <person name="Ware D.H."/>
            <person name="Buckler E.S."/>
            <person name="Lai J."/>
        </authorList>
    </citation>
    <scope>NUCLEOTIDE SEQUENCE [LARGE SCALE GENOMIC DNA]</scope>
    <source>
        <tissue evidence="3">Seedling</tissue>
    </source>
</reference>
<dbReference type="Proteomes" id="UP000251960">
    <property type="component" value="Chromosome 6"/>
</dbReference>
<dbReference type="AlphaFoldDB" id="A0A3L6E893"/>
<dbReference type="EMBL" id="NCVQ01000007">
    <property type="protein sequence ID" value="PWZ16593.1"/>
    <property type="molecule type" value="Genomic_DNA"/>
</dbReference>
<feature type="non-terminal residue" evidence="3">
    <location>
        <position position="1"/>
    </location>
</feature>
<name>A0A3L6E893_MAIZE</name>
<evidence type="ECO:0000259" key="2">
    <source>
        <dbReference type="PROSITE" id="PS51297"/>
    </source>
</evidence>
<keyword evidence="1" id="KW-0175">Coiled coil</keyword>
<dbReference type="Pfam" id="PF01486">
    <property type="entry name" value="K-box"/>
    <property type="match status" value="1"/>
</dbReference>
<evidence type="ECO:0000256" key="1">
    <source>
        <dbReference type="SAM" id="Coils"/>
    </source>
</evidence>
<protein>
    <submittedName>
        <fullName evidence="3">MADS-box transcription factor 5</fullName>
    </submittedName>
</protein>
<dbReference type="GO" id="GO:0003700">
    <property type="term" value="F:DNA-binding transcription factor activity"/>
    <property type="evidence" value="ECO:0007669"/>
    <property type="project" value="InterPro"/>
</dbReference>
<evidence type="ECO:0000313" key="3">
    <source>
        <dbReference type="EMBL" id="PWZ16593.1"/>
    </source>
</evidence>
<dbReference type="GO" id="GO:0005634">
    <property type="term" value="C:nucleus"/>
    <property type="evidence" value="ECO:0007669"/>
    <property type="project" value="InterPro"/>
</dbReference>
<dbReference type="InterPro" id="IPR002487">
    <property type="entry name" value="TF_Kbox"/>
</dbReference>
<dbReference type="PROSITE" id="PS51297">
    <property type="entry name" value="K_BOX"/>
    <property type="match status" value="1"/>
</dbReference>
<organism evidence="3">
    <name type="scientific">Zea mays</name>
    <name type="common">Maize</name>
    <dbReference type="NCBI Taxonomy" id="4577"/>
    <lineage>
        <taxon>Eukaryota</taxon>
        <taxon>Viridiplantae</taxon>
        <taxon>Streptophyta</taxon>
        <taxon>Embryophyta</taxon>
        <taxon>Tracheophyta</taxon>
        <taxon>Spermatophyta</taxon>
        <taxon>Magnoliopsida</taxon>
        <taxon>Liliopsida</taxon>
        <taxon>Poales</taxon>
        <taxon>Poaceae</taxon>
        <taxon>PACMAD clade</taxon>
        <taxon>Panicoideae</taxon>
        <taxon>Andropogonodae</taxon>
        <taxon>Andropogoneae</taxon>
        <taxon>Tripsacinae</taxon>
        <taxon>Zea</taxon>
    </lineage>
</organism>
<feature type="coiled-coil region" evidence="1">
    <location>
        <begin position="54"/>
        <end position="103"/>
    </location>
</feature>
<accession>A0A3L6E893</accession>
<sequence>PTFSCSTQNNYQEYLKLKTRVEFLQTTQSLIISFGYLNMQKSTWCWGPLSVKELEQLENQIEISLKHIRSSKNHQMLEHLFDLKRKEQQLQDANKDLRMKVMDCE</sequence>
<gene>
    <name evidence="3" type="primary">MADS5_1</name>
    <name evidence="3" type="ORF">Zm00014a_003177</name>
</gene>